<dbReference type="InterPro" id="IPR027417">
    <property type="entry name" value="P-loop_NTPase"/>
</dbReference>
<dbReference type="InterPro" id="IPR003593">
    <property type="entry name" value="AAA+_ATPase"/>
</dbReference>
<reference evidence="7 8" key="1">
    <citation type="submission" date="2021-01" db="EMBL/GenBank/DDBJ databases">
        <title>Whole genome shotgun sequence of Asanoa iriomotensis NBRC 100142.</title>
        <authorList>
            <person name="Komaki H."/>
            <person name="Tamura T."/>
        </authorList>
    </citation>
    <scope>NUCLEOTIDE SEQUENCE [LARGE SCALE GENOMIC DNA]</scope>
    <source>
        <strain evidence="7 8">NBRC 100142</strain>
    </source>
</reference>
<evidence type="ECO:0000313" key="7">
    <source>
        <dbReference type="EMBL" id="GIF60799.1"/>
    </source>
</evidence>
<dbReference type="InterPro" id="IPR011990">
    <property type="entry name" value="TPR-like_helical_dom_sf"/>
</dbReference>
<organism evidence="7 8">
    <name type="scientific">Asanoa iriomotensis</name>
    <dbReference type="NCBI Taxonomy" id="234613"/>
    <lineage>
        <taxon>Bacteria</taxon>
        <taxon>Bacillati</taxon>
        <taxon>Actinomycetota</taxon>
        <taxon>Actinomycetes</taxon>
        <taxon>Micromonosporales</taxon>
        <taxon>Micromonosporaceae</taxon>
        <taxon>Asanoa</taxon>
    </lineage>
</organism>
<evidence type="ECO:0000256" key="1">
    <source>
        <dbReference type="ARBA" id="ARBA00005820"/>
    </source>
</evidence>
<evidence type="ECO:0000313" key="8">
    <source>
        <dbReference type="Proteomes" id="UP000624325"/>
    </source>
</evidence>
<dbReference type="SUPFAM" id="SSF46894">
    <property type="entry name" value="C-terminal effector domain of the bipartite response regulators"/>
    <property type="match status" value="1"/>
</dbReference>
<dbReference type="Gene3D" id="3.40.50.300">
    <property type="entry name" value="P-loop containing nucleotide triphosphate hydrolases"/>
    <property type="match status" value="1"/>
</dbReference>
<dbReference type="CDD" id="cd15831">
    <property type="entry name" value="BTAD"/>
    <property type="match status" value="1"/>
</dbReference>
<dbReference type="SMART" id="SM00382">
    <property type="entry name" value="AAA"/>
    <property type="match status" value="1"/>
</dbReference>
<dbReference type="PROSITE" id="PS51755">
    <property type="entry name" value="OMPR_PHOB"/>
    <property type="match status" value="1"/>
</dbReference>
<dbReference type="InterPro" id="IPR051677">
    <property type="entry name" value="AfsR-DnrI-RedD_regulator"/>
</dbReference>
<dbReference type="InterPro" id="IPR016032">
    <property type="entry name" value="Sig_transdc_resp-reg_C-effctor"/>
</dbReference>
<dbReference type="Pfam" id="PF00486">
    <property type="entry name" value="Trans_reg_C"/>
    <property type="match status" value="1"/>
</dbReference>
<dbReference type="InterPro" id="IPR001867">
    <property type="entry name" value="OmpR/PhoB-type_DNA-bd"/>
</dbReference>
<evidence type="ECO:0000256" key="4">
    <source>
        <dbReference type="ARBA" id="ARBA00023163"/>
    </source>
</evidence>
<keyword evidence="3 5" id="KW-0238">DNA-binding</keyword>
<dbReference type="SMART" id="SM01043">
    <property type="entry name" value="BTAD"/>
    <property type="match status" value="1"/>
</dbReference>
<gene>
    <name evidence="7" type="ORF">Air01nite_68940</name>
</gene>
<accession>A0ABQ4CDF1</accession>
<keyword evidence="8" id="KW-1185">Reference proteome</keyword>
<evidence type="ECO:0000256" key="3">
    <source>
        <dbReference type="ARBA" id="ARBA00023125"/>
    </source>
</evidence>
<name>A0ABQ4CDF1_9ACTN</name>
<dbReference type="Gene3D" id="1.25.40.10">
    <property type="entry name" value="Tetratricopeptide repeat domain"/>
    <property type="match status" value="3"/>
</dbReference>
<dbReference type="PANTHER" id="PTHR35807:SF1">
    <property type="entry name" value="TRANSCRIPTIONAL REGULATOR REDD"/>
    <property type="match status" value="1"/>
</dbReference>
<evidence type="ECO:0000256" key="5">
    <source>
        <dbReference type="PROSITE-ProRule" id="PRU01091"/>
    </source>
</evidence>
<feature type="DNA-binding region" description="OmpR/PhoB-type" evidence="5">
    <location>
        <begin position="7"/>
        <end position="107"/>
    </location>
</feature>
<feature type="domain" description="OmpR/PhoB-type" evidence="6">
    <location>
        <begin position="7"/>
        <end position="107"/>
    </location>
</feature>
<comment type="similarity">
    <text evidence="1">Belongs to the AfsR/DnrI/RedD regulatory family.</text>
</comment>
<dbReference type="InterPro" id="IPR005158">
    <property type="entry name" value="BTAD"/>
</dbReference>
<dbReference type="Gene3D" id="1.10.10.10">
    <property type="entry name" value="Winged helix-like DNA-binding domain superfamily/Winged helix DNA-binding domain"/>
    <property type="match status" value="2"/>
</dbReference>
<evidence type="ECO:0000256" key="2">
    <source>
        <dbReference type="ARBA" id="ARBA00023015"/>
    </source>
</evidence>
<protein>
    <submittedName>
        <fullName evidence="7">SARP family transcriptional regulator</fullName>
    </submittedName>
</protein>
<sequence length="1023" mass="109715">MLMPSESICCEVRRVEFSVLGQLEASVDGHPVNLGGARQRVVLAGLLLNLGRAVSVAELTELVWGDNPPSSARSQLQMAVHQLRQIFGEHGQQDLLRTDAAGYRLLVDARRLDLARFEAAIGRARKFAGSGESVSAALELRTALALWRDRPLRELANDLLTRQTEWLCELRLAAAEEFFELETEAGHDRDVIPELVDYVGEHPLRERLVAALVKALGRTGRQAEALALYQRTVVALREELGVDPGPELRLGHLQLLRGDLAVAVAVDDAAPTPVRGPASPPRSLPRSTRLLGRDEDLGKALRAVRAAGPAPRVVMIAGMPGVGKSAFAVTLARRLADDYPDGHLFVHLRGHGQGTPVDPVEALGVLFDQLGVAPQQVPASLEGRKALWRRLMAGRRSIVVLDDATTTAQIEPLLPDDGGPLVVVTSRAAIGVLDGAWPVTLDVLSPADAVAVLRDVVGDRVAGEPAAAGEVAELCGRLPLALRLAAHRLLHRPQWTVADMVRQLRAAEPTPIRLTVEGHSVAAAFEVSYRQLDEPQRHLFRLLGLHPAVPFEAWAAAALAGVPIAEARDILDGLVDVHLVQAVTATRYQLHDLVRAYAVSRVTEVEQPPAVVRMLDYYLYTATVADEPRGLRPMRAVEVPAGALVRPLEPGPAEVAWSRYEWPTIVALTDLAHGMGLLRHAALLPLAAWQAATNDGHSAVMVRLCRQGLDAAAELGDEAATARLHHYVAGNYQRLGQPAESVTHLELAAAHHRRVGDLPSVVHAQLNLSVVKRDDGRLVEALADVRIAVTLAEQIGDAQALATARRLHGVAASRAGDHETALAQLRRSVAWNYRHGAPCGLELALGSLARAHLLAGHFRLAALLLRRTVPVLEQAGRPGDAAEDLSALARALLGLDRPLEALDSLTRAQQHLAALADPYFEPDVLNSLGATLTRLGRTGEAVAAHERALASARLTHQRYEQARAHAGLGSAHADADAARLARETALEMFRAMGIAPVTAETLAGPGPGAVAVHGPETGETRRL</sequence>
<dbReference type="Proteomes" id="UP000624325">
    <property type="component" value="Unassembled WGS sequence"/>
</dbReference>
<dbReference type="InterPro" id="IPR036388">
    <property type="entry name" value="WH-like_DNA-bd_sf"/>
</dbReference>
<dbReference type="PRINTS" id="PR00364">
    <property type="entry name" value="DISEASERSIST"/>
</dbReference>
<dbReference type="EMBL" id="BONC01000077">
    <property type="protein sequence ID" value="GIF60799.1"/>
    <property type="molecule type" value="Genomic_DNA"/>
</dbReference>
<comment type="caution">
    <text evidence="7">The sequence shown here is derived from an EMBL/GenBank/DDBJ whole genome shotgun (WGS) entry which is preliminary data.</text>
</comment>
<evidence type="ECO:0000259" key="6">
    <source>
        <dbReference type="PROSITE" id="PS51755"/>
    </source>
</evidence>
<dbReference type="SMART" id="SM00862">
    <property type="entry name" value="Trans_reg_C"/>
    <property type="match status" value="1"/>
</dbReference>
<dbReference type="Pfam" id="PF03704">
    <property type="entry name" value="BTAD"/>
    <property type="match status" value="1"/>
</dbReference>
<keyword evidence="2" id="KW-0805">Transcription regulation</keyword>
<dbReference type="PANTHER" id="PTHR35807">
    <property type="entry name" value="TRANSCRIPTIONAL REGULATOR REDD-RELATED"/>
    <property type="match status" value="1"/>
</dbReference>
<keyword evidence="4" id="KW-0804">Transcription</keyword>
<proteinExistence type="inferred from homology"/>
<dbReference type="SUPFAM" id="SSF48452">
    <property type="entry name" value="TPR-like"/>
    <property type="match status" value="3"/>
</dbReference>
<dbReference type="SUPFAM" id="SSF52540">
    <property type="entry name" value="P-loop containing nucleoside triphosphate hydrolases"/>
    <property type="match status" value="1"/>
</dbReference>